<reference evidence="4" key="1">
    <citation type="journal article" date="2019" name="Int. J. Syst. Evol. Microbiol.">
        <title>The Global Catalogue of Microorganisms (GCM) 10K type strain sequencing project: providing services to taxonomists for standard genome sequencing and annotation.</title>
        <authorList>
            <consortium name="The Broad Institute Genomics Platform"/>
            <consortium name="The Broad Institute Genome Sequencing Center for Infectious Disease"/>
            <person name="Wu L."/>
            <person name="Ma J."/>
        </authorList>
    </citation>
    <scope>NUCLEOTIDE SEQUENCE [LARGE SCALE GENOMIC DNA]</scope>
    <source>
        <strain evidence="4">JCM 18287</strain>
    </source>
</reference>
<evidence type="ECO:0000256" key="1">
    <source>
        <dbReference type="ARBA" id="ARBA00022729"/>
    </source>
</evidence>
<name>A0ABP9HNJ0_9FLAO</name>
<dbReference type="Proteomes" id="UP001501692">
    <property type="component" value="Unassembled WGS sequence"/>
</dbReference>
<dbReference type="Pfam" id="PF18962">
    <property type="entry name" value="Por_Secre_tail"/>
    <property type="match status" value="1"/>
</dbReference>
<gene>
    <name evidence="3" type="ORF">GCM10023315_26850</name>
</gene>
<dbReference type="RefSeq" id="WP_345169799.1">
    <property type="nucleotide sequence ID" value="NZ_BAABJK010000009.1"/>
</dbReference>
<comment type="caution">
    <text evidence="3">The sequence shown here is derived from an EMBL/GenBank/DDBJ whole genome shotgun (WGS) entry which is preliminary data.</text>
</comment>
<evidence type="ECO:0000313" key="4">
    <source>
        <dbReference type="Proteomes" id="UP001501692"/>
    </source>
</evidence>
<dbReference type="NCBIfam" id="TIGR04183">
    <property type="entry name" value="Por_Secre_tail"/>
    <property type="match status" value="1"/>
</dbReference>
<protein>
    <submittedName>
        <fullName evidence="3">T9SS type A sorting domain-containing protein</fullName>
    </submittedName>
</protein>
<feature type="domain" description="Secretion system C-terminal sorting" evidence="2">
    <location>
        <begin position="99"/>
        <end position="171"/>
    </location>
</feature>
<sequence>MKKYSFLVIIFCSVFTIQSQVDGDLKKYTIKSSSLGSSGSSNTFSTSKGKYFVSQSIGQSSVIGTSSKAGYYLRQGYQQPPFKIKIVNQFNNNSLQAKVYPNPFKESISISFTDLVKSDILVSVFDVSGKLIYSEIFSEAQRIELNLSDIPQGTYILKLASNTKSFNSKLIKI</sequence>
<accession>A0ABP9HNJ0</accession>
<evidence type="ECO:0000313" key="3">
    <source>
        <dbReference type="EMBL" id="GAA4974856.1"/>
    </source>
</evidence>
<organism evidence="3 4">
    <name type="scientific">Algibacter aquimarinus</name>
    <dbReference type="NCBI Taxonomy" id="1136748"/>
    <lineage>
        <taxon>Bacteria</taxon>
        <taxon>Pseudomonadati</taxon>
        <taxon>Bacteroidota</taxon>
        <taxon>Flavobacteriia</taxon>
        <taxon>Flavobacteriales</taxon>
        <taxon>Flavobacteriaceae</taxon>
        <taxon>Algibacter</taxon>
    </lineage>
</organism>
<dbReference type="Gene3D" id="2.60.40.3080">
    <property type="match status" value="1"/>
</dbReference>
<dbReference type="EMBL" id="BAABJK010000009">
    <property type="protein sequence ID" value="GAA4974856.1"/>
    <property type="molecule type" value="Genomic_DNA"/>
</dbReference>
<dbReference type="InterPro" id="IPR026444">
    <property type="entry name" value="Secre_tail"/>
</dbReference>
<proteinExistence type="predicted"/>
<keyword evidence="4" id="KW-1185">Reference proteome</keyword>
<evidence type="ECO:0000259" key="2">
    <source>
        <dbReference type="Pfam" id="PF18962"/>
    </source>
</evidence>
<keyword evidence="1" id="KW-0732">Signal</keyword>